<evidence type="ECO:0000313" key="1">
    <source>
        <dbReference type="EMBL" id="NMW84250.1"/>
    </source>
</evidence>
<dbReference type="RefSeq" id="WP_169967767.1">
    <property type="nucleotide sequence ID" value="NZ_JABDSR010000001.1"/>
</dbReference>
<reference evidence="1" key="1">
    <citation type="submission" date="2020-04" db="EMBL/GenBank/DDBJ databases">
        <title>Peptoniphilus sp. nov. isolated from swine feces.</title>
        <authorList>
            <person name="Ryu S.W."/>
        </authorList>
    </citation>
    <scope>NUCLEOTIDE SEQUENCE [LARGE SCALE GENOMIC DNA]</scope>
    <source>
        <strain evidence="1">AGMB00490</strain>
    </source>
</reference>
<keyword evidence="2" id="KW-1185">Reference proteome</keyword>
<gene>
    <name evidence="1" type="ORF">HKO22_00640</name>
</gene>
<name>A0A848RBP7_9FIRM</name>
<comment type="caution">
    <text evidence="1">The sequence shown here is derived from an EMBL/GenBank/DDBJ whole genome shotgun (WGS) entry which is preliminary data.</text>
</comment>
<dbReference type="Proteomes" id="UP000568273">
    <property type="component" value="Unassembled WGS sequence"/>
</dbReference>
<sequence length="61" mass="7351">MNDLIKDLRNEWKRSEYLYYKSYDINLKHELGLNMADIRSKITQLELEEEHIEKVIKGVIA</sequence>
<dbReference type="AlphaFoldDB" id="A0A848RBP7"/>
<evidence type="ECO:0000313" key="2">
    <source>
        <dbReference type="Proteomes" id="UP000568273"/>
    </source>
</evidence>
<proteinExistence type="predicted"/>
<protein>
    <submittedName>
        <fullName evidence="1">Uncharacterized protein</fullName>
    </submittedName>
</protein>
<organism evidence="1 2">
    <name type="scientific">Peptoniphilus faecalis</name>
    <dbReference type="NCBI Taxonomy" id="2731255"/>
    <lineage>
        <taxon>Bacteria</taxon>
        <taxon>Bacillati</taxon>
        <taxon>Bacillota</taxon>
        <taxon>Tissierellia</taxon>
        <taxon>Tissierellales</taxon>
        <taxon>Peptoniphilaceae</taxon>
        <taxon>Peptoniphilus</taxon>
    </lineage>
</organism>
<dbReference type="EMBL" id="JABDSR010000001">
    <property type="protein sequence ID" value="NMW84250.1"/>
    <property type="molecule type" value="Genomic_DNA"/>
</dbReference>
<accession>A0A848RBP7</accession>